<organism evidence="1 2">
    <name type="scientific">Eumeta variegata</name>
    <name type="common">Bagworm moth</name>
    <name type="synonym">Eumeta japonica</name>
    <dbReference type="NCBI Taxonomy" id="151549"/>
    <lineage>
        <taxon>Eukaryota</taxon>
        <taxon>Metazoa</taxon>
        <taxon>Ecdysozoa</taxon>
        <taxon>Arthropoda</taxon>
        <taxon>Hexapoda</taxon>
        <taxon>Insecta</taxon>
        <taxon>Pterygota</taxon>
        <taxon>Neoptera</taxon>
        <taxon>Endopterygota</taxon>
        <taxon>Lepidoptera</taxon>
        <taxon>Glossata</taxon>
        <taxon>Ditrysia</taxon>
        <taxon>Tineoidea</taxon>
        <taxon>Psychidae</taxon>
        <taxon>Oiketicinae</taxon>
        <taxon>Eumeta</taxon>
    </lineage>
</organism>
<dbReference type="Proteomes" id="UP000299102">
    <property type="component" value="Unassembled WGS sequence"/>
</dbReference>
<keyword evidence="2" id="KW-1185">Reference proteome</keyword>
<dbReference type="EMBL" id="BGZK01000545">
    <property type="protein sequence ID" value="GBP49451.1"/>
    <property type="molecule type" value="Genomic_DNA"/>
</dbReference>
<dbReference type="AlphaFoldDB" id="A0A4C1WEA0"/>
<evidence type="ECO:0000313" key="2">
    <source>
        <dbReference type="Proteomes" id="UP000299102"/>
    </source>
</evidence>
<name>A0A4C1WEA0_EUMVA</name>
<sequence>MAGRDRRYGSVSGRHGERSRVTVVENLLRKQQEINPARVGRVEIARRLAARPRRPPPPRPPATFTPRCTFLRTTRAVV</sequence>
<reference evidence="1 2" key="1">
    <citation type="journal article" date="2019" name="Commun. Biol.">
        <title>The bagworm genome reveals a unique fibroin gene that provides high tensile strength.</title>
        <authorList>
            <person name="Kono N."/>
            <person name="Nakamura H."/>
            <person name="Ohtoshi R."/>
            <person name="Tomita M."/>
            <person name="Numata K."/>
            <person name="Arakawa K."/>
        </authorList>
    </citation>
    <scope>NUCLEOTIDE SEQUENCE [LARGE SCALE GENOMIC DNA]</scope>
</reference>
<accession>A0A4C1WEA0</accession>
<proteinExistence type="predicted"/>
<evidence type="ECO:0000313" key="1">
    <source>
        <dbReference type="EMBL" id="GBP49451.1"/>
    </source>
</evidence>
<protein>
    <submittedName>
        <fullName evidence="1">Uncharacterized protein</fullName>
    </submittedName>
</protein>
<comment type="caution">
    <text evidence="1">The sequence shown here is derived from an EMBL/GenBank/DDBJ whole genome shotgun (WGS) entry which is preliminary data.</text>
</comment>
<gene>
    <name evidence="1" type="ORF">EVAR_25665_1</name>
</gene>